<proteinExistence type="predicted"/>
<dbReference type="STRING" id="1123024.GCA_000423625_04857"/>
<dbReference type="InterPro" id="IPR052517">
    <property type="entry name" value="GlcG_carb_metab_protein"/>
</dbReference>
<dbReference type="Proteomes" id="UP000321328">
    <property type="component" value="Unassembled WGS sequence"/>
</dbReference>
<protein>
    <recommendedName>
        <fullName evidence="3">GlcG protein</fullName>
    </recommendedName>
</protein>
<evidence type="ECO:0000313" key="1">
    <source>
        <dbReference type="EMBL" id="GEL20562.1"/>
    </source>
</evidence>
<dbReference type="Gene3D" id="3.30.450.150">
    <property type="entry name" value="Haem-degrading domain"/>
    <property type="match status" value="1"/>
</dbReference>
<evidence type="ECO:0000313" key="2">
    <source>
        <dbReference type="Proteomes" id="UP000321328"/>
    </source>
</evidence>
<gene>
    <name evidence="1" type="ORF">PA7_43990</name>
</gene>
<reference evidence="1 2" key="1">
    <citation type="submission" date="2019-07" db="EMBL/GenBank/DDBJ databases">
        <title>Whole genome shotgun sequence of Pseudonocardia asaccharolytica NBRC 16224.</title>
        <authorList>
            <person name="Hosoyama A."/>
            <person name="Uohara A."/>
            <person name="Ohji S."/>
            <person name="Ichikawa N."/>
        </authorList>
    </citation>
    <scope>NUCLEOTIDE SEQUENCE [LARGE SCALE GENOMIC DNA]</scope>
    <source>
        <strain evidence="1 2">NBRC 16224</strain>
    </source>
</reference>
<dbReference type="EMBL" id="BJVI01000077">
    <property type="protein sequence ID" value="GEL20562.1"/>
    <property type="molecule type" value="Genomic_DNA"/>
</dbReference>
<organism evidence="1 2">
    <name type="scientific">Pseudonocardia asaccharolytica DSM 44247 = NBRC 16224</name>
    <dbReference type="NCBI Taxonomy" id="1123024"/>
    <lineage>
        <taxon>Bacteria</taxon>
        <taxon>Bacillati</taxon>
        <taxon>Actinomycetota</taxon>
        <taxon>Actinomycetes</taxon>
        <taxon>Pseudonocardiales</taxon>
        <taxon>Pseudonocardiaceae</taxon>
        <taxon>Pseudonocardia</taxon>
    </lineage>
</organism>
<evidence type="ECO:0008006" key="3">
    <source>
        <dbReference type="Google" id="ProtNLM"/>
    </source>
</evidence>
<dbReference type="AlphaFoldDB" id="A0A511D730"/>
<dbReference type="InterPro" id="IPR038084">
    <property type="entry name" value="PduO/GlcC-like_sf"/>
</dbReference>
<sequence>MCNRFASVNAQPTEKEGLMNQSSALTVDLALQLVRSTLEIAAAETTGVAVVVVDSGGRVVSGARADGVGWVNWEVATRKAVAAATLGAPTHAVRAMASEDPVLAAAVDGVEQVLVVPGGFPVRAGDATVGGIGIAGGHYTQDQQIGEKALAAAASS</sequence>
<dbReference type="SUPFAM" id="SSF143744">
    <property type="entry name" value="GlcG-like"/>
    <property type="match status" value="1"/>
</dbReference>
<comment type="caution">
    <text evidence="1">The sequence shown here is derived from an EMBL/GenBank/DDBJ whole genome shotgun (WGS) entry which is preliminary data.</text>
</comment>
<dbReference type="Pfam" id="PF03928">
    <property type="entry name" value="HbpS-like"/>
    <property type="match status" value="1"/>
</dbReference>
<dbReference type="PANTHER" id="PTHR34309">
    <property type="entry name" value="SLR1406 PROTEIN"/>
    <property type="match status" value="1"/>
</dbReference>
<dbReference type="InterPro" id="IPR005624">
    <property type="entry name" value="PduO/GlcC-like"/>
</dbReference>
<dbReference type="PANTHER" id="PTHR34309:SF10">
    <property type="entry name" value="SLR1406 PROTEIN"/>
    <property type="match status" value="1"/>
</dbReference>
<keyword evidence="2" id="KW-1185">Reference proteome</keyword>
<accession>A0A511D730</accession>
<name>A0A511D730_9PSEU</name>